<dbReference type="GO" id="GO:0097216">
    <property type="term" value="F:guanosine tetraphosphate binding"/>
    <property type="evidence" value="ECO:0007669"/>
    <property type="project" value="UniProtKB-ARBA"/>
</dbReference>
<dbReference type="PROSITE" id="PS51722">
    <property type="entry name" value="G_TR_2"/>
    <property type="match status" value="1"/>
</dbReference>
<accession>F9UER0</accession>
<evidence type="ECO:0000256" key="1">
    <source>
        <dbReference type="ARBA" id="ARBA00017872"/>
    </source>
</evidence>
<dbReference type="NCBIfam" id="NF009891">
    <property type="entry name" value="PRK13351.1-1"/>
    <property type="match status" value="1"/>
</dbReference>
<dbReference type="InterPro" id="IPR000795">
    <property type="entry name" value="T_Tr_GTP-bd_dom"/>
</dbReference>
<dbReference type="GO" id="GO:0003746">
    <property type="term" value="F:translation elongation factor activity"/>
    <property type="evidence" value="ECO:0007669"/>
    <property type="project" value="UniProtKB-KW"/>
</dbReference>
<dbReference type="SMART" id="SM00889">
    <property type="entry name" value="EFG_IV"/>
    <property type="match status" value="1"/>
</dbReference>
<dbReference type="eggNOG" id="COG0480">
    <property type="taxonomic scope" value="Bacteria"/>
</dbReference>
<dbReference type="PANTHER" id="PTHR43261">
    <property type="entry name" value="TRANSLATION ELONGATION FACTOR G-RELATED"/>
    <property type="match status" value="1"/>
</dbReference>
<dbReference type="Gene3D" id="3.40.50.300">
    <property type="entry name" value="P-loop containing nucleotide triphosphate hydrolases"/>
    <property type="match status" value="1"/>
</dbReference>
<dbReference type="SUPFAM" id="SSF52540">
    <property type="entry name" value="P-loop containing nucleoside triphosphate hydrolases"/>
    <property type="match status" value="1"/>
</dbReference>
<evidence type="ECO:0000313" key="8">
    <source>
        <dbReference type="EMBL" id="EGV17381.1"/>
    </source>
</evidence>
<dbReference type="SUPFAM" id="SSF54211">
    <property type="entry name" value="Ribosomal protein S5 domain 2-like"/>
    <property type="match status" value="1"/>
</dbReference>
<keyword evidence="2" id="KW-0547">Nucleotide-binding</keyword>
<dbReference type="InterPro" id="IPR005517">
    <property type="entry name" value="Transl_elong_EFG/EF2_IV"/>
</dbReference>
<dbReference type="AlphaFoldDB" id="F9UER0"/>
<dbReference type="PATRIC" id="fig|768671.3.peg.3607"/>
<dbReference type="GO" id="GO:0032790">
    <property type="term" value="P:ribosome disassembly"/>
    <property type="evidence" value="ECO:0007669"/>
    <property type="project" value="TreeGrafter"/>
</dbReference>
<dbReference type="GO" id="GO:0003924">
    <property type="term" value="F:GTPase activity"/>
    <property type="evidence" value="ECO:0007669"/>
    <property type="project" value="InterPro"/>
</dbReference>
<dbReference type="GO" id="GO:0005525">
    <property type="term" value="F:GTP binding"/>
    <property type="evidence" value="ECO:0007669"/>
    <property type="project" value="UniProtKB-KW"/>
</dbReference>
<dbReference type="InterPro" id="IPR035649">
    <property type="entry name" value="EFG_V"/>
</dbReference>
<dbReference type="InterPro" id="IPR041095">
    <property type="entry name" value="EFG_II"/>
</dbReference>
<dbReference type="Pfam" id="PF22042">
    <property type="entry name" value="EF-G_D2"/>
    <property type="match status" value="1"/>
</dbReference>
<dbReference type="InterPro" id="IPR014721">
    <property type="entry name" value="Ribsml_uS5_D2-typ_fold_subgr"/>
</dbReference>
<dbReference type="InterPro" id="IPR027417">
    <property type="entry name" value="P-loop_NTPase"/>
</dbReference>
<keyword evidence="5" id="KW-0342">GTP-binding</keyword>
<dbReference type="Pfam" id="PF03764">
    <property type="entry name" value="EFG_IV"/>
    <property type="match status" value="1"/>
</dbReference>
<dbReference type="CDD" id="cd04170">
    <property type="entry name" value="EF-G_bact"/>
    <property type="match status" value="1"/>
</dbReference>
<evidence type="ECO:0000256" key="3">
    <source>
        <dbReference type="ARBA" id="ARBA00022768"/>
    </source>
</evidence>
<dbReference type="Pfam" id="PF00679">
    <property type="entry name" value="EFG_C"/>
    <property type="match status" value="1"/>
</dbReference>
<keyword evidence="9" id="KW-1185">Reference proteome</keyword>
<dbReference type="InterPro" id="IPR047872">
    <property type="entry name" value="EFG_IV"/>
</dbReference>
<dbReference type="CDD" id="cd01434">
    <property type="entry name" value="EFG_mtEFG1_IV"/>
    <property type="match status" value="1"/>
</dbReference>
<sequence>MSDYNAEDVRNIALVGHAGSGKTTLVEALLAATGVISTPGSVTKGTTVCDFDAMEKELLHSLDASITSFDAHDKHVNLIDTPGYPDFLGRSISVLPAVETAAIVINAQSGIEPMTLRMMKAADNRNLCRMIIVNQIDAPEVDLAQLTDQIRETFGAECLPINLPAEGGQRVIDCFFQPSGEGADFSSVAEAHSRIIDQVVEVDEALMEVYLEQGQELKPEQLHDPFEAALREAHLIPICYVSAATGAGVNELIEIITRLMPNPSEGNPPPFLKGEGADMSPVSVDPDPGKHAIAHVFKIINDPFRGKLGIFRIHQGRITAQSQLYIGDARKPFKVNHLYRLHGAEQIEVPEGVPGDILAVSRIDDIHFDAVLHDSHEEDHFHLSSLECPVPLFGLAIHPTKRGDEQKLTDALHKLESEDPCFHVEHNATANETVMRGLGELHLRVLLRRLSEQYHVEVESHPPSIPYRETITAPAEGHHRHKKQTGGAGQFGEVYLRVEPMERGAGFEFVDAVVGGVIPNNFIPSIEKGVRQVLEEGAIAGYPMHDVRVTVYDGKFHPVDSKDIAFATAGRKAFIEAIEKARPVLLEPIVKIRITAQGTAMGDLAGDLSSRRGRINGSDSKSRGRIVIEGEVPLAELDGYDARLKALTGGEGTYSIELSHYDTVPANIQKQLADAYQRAED</sequence>
<dbReference type="InterPro" id="IPR053905">
    <property type="entry name" value="EF-G-like_DII"/>
</dbReference>
<dbReference type="Gene3D" id="3.30.70.870">
    <property type="entry name" value="Elongation Factor G (Translational Gtpase), domain 3"/>
    <property type="match status" value="1"/>
</dbReference>
<dbReference type="PANTHER" id="PTHR43261:SF6">
    <property type="entry name" value="ELONGATION FACTOR G-LIKE PROTEIN"/>
    <property type="match status" value="1"/>
</dbReference>
<dbReference type="NCBIfam" id="NF009381">
    <property type="entry name" value="PRK12740.1-5"/>
    <property type="match status" value="1"/>
</dbReference>
<dbReference type="InterPro" id="IPR000640">
    <property type="entry name" value="EFG_V-like"/>
</dbReference>
<evidence type="ECO:0000256" key="2">
    <source>
        <dbReference type="ARBA" id="ARBA00022741"/>
    </source>
</evidence>
<evidence type="ECO:0000256" key="6">
    <source>
        <dbReference type="ARBA" id="ARBA00024731"/>
    </source>
</evidence>
<evidence type="ECO:0000259" key="7">
    <source>
        <dbReference type="PROSITE" id="PS51722"/>
    </source>
</evidence>
<feature type="domain" description="Tr-type G" evidence="7">
    <location>
        <begin position="7"/>
        <end position="264"/>
    </location>
</feature>
<dbReference type="STRING" id="768671.ThimaDRAFT_3413"/>
<proteinExistence type="predicted"/>
<dbReference type="SUPFAM" id="SSF54980">
    <property type="entry name" value="EF-G C-terminal domain-like"/>
    <property type="match status" value="2"/>
</dbReference>
<keyword evidence="3" id="KW-0251">Elongation factor</keyword>
<gene>
    <name evidence="8" type="ORF">ThimaDRAFT_3413</name>
</gene>
<dbReference type="Gene3D" id="2.40.30.10">
    <property type="entry name" value="Translation factors"/>
    <property type="match status" value="1"/>
</dbReference>
<organism evidence="8 9">
    <name type="scientific">Thiocapsa marina 5811</name>
    <dbReference type="NCBI Taxonomy" id="768671"/>
    <lineage>
        <taxon>Bacteria</taxon>
        <taxon>Pseudomonadati</taxon>
        <taxon>Pseudomonadota</taxon>
        <taxon>Gammaproteobacteria</taxon>
        <taxon>Chromatiales</taxon>
        <taxon>Chromatiaceae</taxon>
        <taxon>Thiocapsa</taxon>
    </lineage>
</organism>
<dbReference type="InterPro" id="IPR009000">
    <property type="entry name" value="Transl_B-barrel_sf"/>
</dbReference>
<reference evidence="8 9" key="1">
    <citation type="submission" date="2011-06" db="EMBL/GenBank/DDBJ databases">
        <title>The draft genome of Thiocapsa marina 5811.</title>
        <authorList>
            <consortium name="US DOE Joint Genome Institute (JGI-PGF)"/>
            <person name="Lucas S."/>
            <person name="Han J."/>
            <person name="Cheng J.-F."/>
            <person name="Goodwin L."/>
            <person name="Pitluck S."/>
            <person name="Peters L."/>
            <person name="Land M.L."/>
            <person name="Hauser L."/>
            <person name="Vogl K."/>
            <person name="Liu Z."/>
            <person name="Imhoff J."/>
            <person name="Thiel V."/>
            <person name="Frigaard N.-U."/>
            <person name="Bryant D."/>
            <person name="Woyke T.J."/>
        </authorList>
    </citation>
    <scope>NUCLEOTIDE SEQUENCE [LARGE SCALE GENOMIC DNA]</scope>
    <source>
        <strain evidence="8 9">5811</strain>
    </source>
</reference>
<dbReference type="NCBIfam" id="TIGR00231">
    <property type="entry name" value="small_GTP"/>
    <property type="match status" value="1"/>
</dbReference>
<dbReference type="RefSeq" id="WP_007194285.1">
    <property type="nucleotide sequence ID" value="NZ_AFWV01000011.1"/>
</dbReference>
<dbReference type="InterPro" id="IPR020568">
    <property type="entry name" value="Ribosomal_Su5_D2-typ_SF"/>
</dbReference>
<dbReference type="FunFam" id="3.30.230.10:FF:000003">
    <property type="entry name" value="Elongation factor G"/>
    <property type="match status" value="1"/>
</dbReference>
<dbReference type="InterPro" id="IPR035647">
    <property type="entry name" value="EFG_III/V"/>
</dbReference>
<dbReference type="Pfam" id="PF00009">
    <property type="entry name" value="GTP_EFTU"/>
    <property type="match status" value="1"/>
</dbReference>
<dbReference type="CDD" id="cd03713">
    <property type="entry name" value="EFG_mtEFG_C"/>
    <property type="match status" value="1"/>
</dbReference>
<evidence type="ECO:0000256" key="5">
    <source>
        <dbReference type="ARBA" id="ARBA00023134"/>
    </source>
</evidence>
<dbReference type="Proteomes" id="UP000005459">
    <property type="component" value="Unassembled WGS sequence"/>
</dbReference>
<keyword evidence="4" id="KW-0648">Protein biosynthesis</keyword>
<dbReference type="OrthoDB" id="9804431at2"/>
<dbReference type="InterPro" id="IPR005225">
    <property type="entry name" value="Small_GTP-bd"/>
</dbReference>
<dbReference type="SMART" id="SM00838">
    <property type="entry name" value="EFG_C"/>
    <property type="match status" value="1"/>
</dbReference>
<dbReference type="Gene3D" id="3.30.70.240">
    <property type="match status" value="1"/>
</dbReference>
<dbReference type="PRINTS" id="PR00315">
    <property type="entry name" value="ELONGATNFCT"/>
</dbReference>
<dbReference type="FunFam" id="3.30.70.240:FF:000001">
    <property type="entry name" value="Elongation factor G"/>
    <property type="match status" value="1"/>
</dbReference>
<name>F9UER0_9GAMM</name>
<dbReference type="SUPFAM" id="SSF50447">
    <property type="entry name" value="Translation proteins"/>
    <property type="match status" value="1"/>
</dbReference>
<dbReference type="Pfam" id="PF14492">
    <property type="entry name" value="EFG_III"/>
    <property type="match status" value="1"/>
</dbReference>
<evidence type="ECO:0000313" key="9">
    <source>
        <dbReference type="Proteomes" id="UP000005459"/>
    </source>
</evidence>
<dbReference type="Gene3D" id="3.30.230.10">
    <property type="match status" value="1"/>
</dbReference>
<dbReference type="EMBL" id="AFWV01000011">
    <property type="protein sequence ID" value="EGV17381.1"/>
    <property type="molecule type" value="Genomic_DNA"/>
</dbReference>
<protein>
    <recommendedName>
        <fullName evidence="1">Elongation factor G</fullName>
    </recommendedName>
</protein>
<evidence type="ECO:0000256" key="4">
    <source>
        <dbReference type="ARBA" id="ARBA00022917"/>
    </source>
</evidence>
<comment type="function">
    <text evidence="6">Catalyzes the GTP-dependent ribosomal translocation step during translation elongation. During this step, the ribosome changes from the pre-translocational (PRE) to the post-translocational (POST) state as the newly formed A-site-bound peptidyl-tRNA and P-site-bound deacylated tRNA move to the P and E sites, respectively. Catalyzes the coordinated movement of the two tRNA molecules, the mRNA and conformational changes in the ribosome.</text>
</comment>